<gene>
    <name evidence="11" type="primary">ALG14</name>
    <name evidence="12" type="ORF">WICANDRAFT_28221</name>
</gene>
<dbReference type="EMBL" id="KV454209">
    <property type="protein sequence ID" value="ODQ61191.1"/>
    <property type="molecule type" value="Genomic_DNA"/>
</dbReference>
<feature type="transmembrane region" description="Helical" evidence="11">
    <location>
        <begin position="6"/>
        <end position="28"/>
    </location>
</feature>
<evidence type="ECO:0000256" key="4">
    <source>
        <dbReference type="ARBA" id="ARBA00011335"/>
    </source>
</evidence>
<dbReference type="GO" id="GO:0006488">
    <property type="term" value="P:dolichol-linked oligosaccharide biosynthetic process"/>
    <property type="evidence" value="ECO:0007669"/>
    <property type="project" value="EnsemblFungi"/>
</dbReference>
<evidence type="ECO:0000313" key="12">
    <source>
        <dbReference type="EMBL" id="ODQ61191.1"/>
    </source>
</evidence>
<keyword evidence="9 11" id="KW-0472">Membrane</keyword>
<dbReference type="STRING" id="683960.A0A1E3P6Y1"/>
<evidence type="ECO:0000256" key="6">
    <source>
        <dbReference type="ARBA" id="ARBA00022692"/>
    </source>
</evidence>
<evidence type="ECO:0000256" key="10">
    <source>
        <dbReference type="ARBA" id="ARBA00032062"/>
    </source>
</evidence>
<evidence type="ECO:0000256" key="5">
    <source>
        <dbReference type="ARBA" id="ARBA00017467"/>
    </source>
</evidence>
<organism evidence="12 13">
    <name type="scientific">Wickerhamomyces anomalus (strain ATCC 58044 / CBS 1984 / NCYC 433 / NRRL Y-366-8)</name>
    <name type="common">Yeast</name>
    <name type="synonym">Hansenula anomala</name>
    <dbReference type="NCBI Taxonomy" id="683960"/>
    <lineage>
        <taxon>Eukaryota</taxon>
        <taxon>Fungi</taxon>
        <taxon>Dikarya</taxon>
        <taxon>Ascomycota</taxon>
        <taxon>Saccharomycotina</taxon>
        <taxon>Saccharomycetes</taxon>
        <taxon>Phaffomycetales</taxon>
        <taxon>Wickerhamomycetaceae</taxon>
        <taxon>Wickerhamomyces</taxon>
    </lineage>
</organism>
<dbReference type="AlphaFoldDB" id="A0A1E3P6Y1"/>
<dbReference type="InterPro" id="IPR013969">
    <property type="entry name" value="Oligosacch_biosynth_Alg14"/>
</dbReference>
<comment type="subunit">
    <text evidence="4 11">Heterodimer with ALG13 to form a functional enzyme.</text>
</comment>
<name>A0A1E3P6Y1_WICAA</name>
<evidence type="ECO:0000256" key="2">
    <source>
        <dbReference type="ARBA" id="ARBA00004590"/>
    </source>
</evidence>
<evidence type="ECO:0000256" key="1">
    <source>
        <dbReference type="ARBA" id="ARBA00004389"/>
    </source>
</evidence>
<evidence type="ECO:0000313" key="13">
    <source>
        <dbReference type="Proteomes" id="UP000094112"/>
    </source>
</evidence>
<evidence type="ECO:0000256" key="9">
    <source>
        <dbReference type="ARBA" id="ARBA00023136"/>
    </source>
</evidence>
<proteinExistence type="inferred from homology"/>
<dbReference type="GO" id="GO:0031965">
    <property type="term" value="C:nuclear membrane"/>
    <property type="evidence" value="ECO:0007669"/>
    <property type="project" value="UniProtKB-SubCell"/>
</dbReference>
<evidence type="ECO:0000256" key="8">
    <source>
        <dbReference type="ARBA" id="ARBA00022989"/>
    </source>
</evidence>
<comment type="function">
    <text evidence="11">Involved in protein N-glycosylation. Essential for the second step of the dolichol-linked oligosaccharide pathway. Anchors the catalytic subunit ALG13 to the ER.</text>
</comment>
<keyword evidence="7 11" id="KW-0256">Endoplasmic reticulum</keyword>
<protein>
    <recommendedName>
        <fullName evidence="5 11">UDP-N-acetylglucosamine transferase subunit ALG14</fullName>
    </recommendedName>
    <alternativeName>
        <fullName evidence="10 11">Asparagine-linked glycosylation protein 14</fullName>
    </alternativeName>
</protein>
<keyword evidence="6 11" id="KW-0812">Transmembrane</keyword>
<dbReference type="GO" id="GO:0098548">
    <property type="term" value="C:cytoplasmic side of Golgi membrane"/>
    <property type="evidence" value="ECO:0007669"/>
    <property type="project" value="EnsemblFungi"/>
</dbReference>
<accession>A0A1E3P6Y1</accession>
<dbReference type="RefSeq" id="XP_019040398.1">
    <property type="nucleotide sequence ID" value="XM_019181461.1"/>
</dbReference>
<dbReference type="GO" id="GO:0043541">
    <property type="term" value="C:UDP-N-acetylglucosamine transferase complex"/>
    <property type="evidence" value="ECO:0007669"/>
    <property type="project" value="EnsemblFungi"/>
</dbReference>
<keyword evidence="13" id="KW-1185">Reference proteome</keyword>
<keyword evidence="8 11" id="KW-1133">Transmembrane helix</keyword>
<sequence length="221" mass="24711">MQVTFVVVGVLAVAALLVIRLAFVLPALEHHQLRKKPLKIIEEKSIMVLLGSGGHTGEMIRILSSTESVTKAKKLYWVISSGDSSSSIHLQKLQNELNISERSKTIELPRARKVGEGLISSIGSTIKTIISTFKQFIQMKAFPDVLMVNGPGTSVPICYFFFILKLFGIHSTKILYIESLARVSDLSLSGKLCYLISDRFIVQWEKLQTRYPNAEWYGILV</sequence>
<dbReference type="Pfam" id="PF08660">
    <property type="entry name" value="Alg14"/>
    <property type="match status" value="1"/>
</dbReference>
<dbReference type="Gene3D" id="3.40.50.2000">
    <property type="entry name" value="Glycogen Phosphorylase B"/>
    <property type="match status" value="1"/>
</dbReference>
<comment type="similarity">
    <text evidence="3 11">Belongs to the ALG14 family.</text>
</comment>
<evidence type="ECO:0000256" key="11">
    <source>
        <dbReference type="RuleBase" id="RU362127"/>
    </source>
</evidence>
<reference evidence="12 13" key="1">
    <citation type="journal article" date="2016" name="Proc. Natl. Acad. Sci. U.S.A.">
        <title>Comparative genomics of biotechnologically important yeasts.</title>
        <authorList>
            <person name="Riley R."/>
            <person name="Haridas S."/>
            <person name="Wolfe K.H."/>
            <person name="Lopes M.R."/>
            <person name="Hittinger C.T."/>
            <person name="Goeker M."/>
            <person name="Salamov A.A."/>
            <person name="Wisecaver J.H."/>
            <person name="Long T.M."/>
            <person name="Calvey C.H."/>
            <person name="Aerts A.L."/>
            <person name="Barry K.W."/>
            <person name="Choi C."/>
            <person name="Clum A."/>
            <person name="Coughlan A.Y."/>
            <person name="Deshpande S."/>
            <person name="Douglass A.P."/>
            <person name="Hanson S.J."/>
            <person name="Klenk H.-P."/>
            <person name="LaButti K.M."/>
            <person name="Lapidus A."/>
            <person name="Lindquist E.A."/>
            <person name="Lipzen A.M."/>
            <person name="Meier-Kolthoff J.P."/>
            <person name="Ohm R.A."/>
            <person name="Otillar R.P."/>
            <person name="Pangilinan J.L."/>
            <person name="Peng Y."/>
            <person name="Rokas A."/>
            <person name="Rosa C.A."/>
            <person name="Scheuner C."/>
            <person name="Sibirny A.A."/>
            <person name="Slot J.C."/>
            <person name="Stielow J.B."/>
            <person name="Sun H."/>
            <person name="Kurtzman C.P."/>
            <person name="Blackwell M."/>
            <person name="Grigoriev I.V."/>
            <person name="Jeffries T.W."/>
        </authorList>
    </citation>
    <scope>NUCLEOTIDE SEQUENCE [LARGE SCALE GENOMIC DNA]</scope>
    <source>
        <strain evidence="13">ATCC 58044 / CBS 1984 / NCYC 433 / NRRL Y-366-8</strain>
    </source>
</reference>
<dbReference type="Proteomes" id="UP000094112">
    <property type="component" value="Unassembled WGS sequence"/>
</dbReference>
<dbReference type="GO" id="GO:0004577">
    <property type="term" value="F:N-acetylglucosaminyldiphosphodolichol N-acetylglucosaminyltransferase activity"/>
    <property type="evidence" value="ECO:0007669"/>
    <property type="project" value="EnsemblFungi"/>
</dbReference>
<keyword evidence="12" id="KW-0808">Transferase</keyword>
<comment type="subcellular location">
    <subcellularLocation>
        <location evidence="1 11">Endoplasmic reticulum membrane</location>
        <topology evidence="1 11">Single-pass membrane protein</topology>
    </subcellularLocation>
    <subcellularLocation>
        <location evidence="2">Nucleus membrane</location>
        <topology evidence="2">Single-pass membrane protein</topology>
    </subcellularLocation>
</comment>
<dbReference type="GO" id="GO:0043495">
    <property type="term" value="F:protein-membrane adaptor activity"/>
    <property type="evidence" value="ECO:0007669"/>
    <property type="project" value="EnsemblFungi"/>
</dbReference>
<dbReference type="GeneID" id="30198707"/>
<dbReference type="PANTHER" id="PTHR12154:SF4">
    <property type="entry name" value="UDP-N-ACETYLGLUCOSAMINE TRANSFERASE SUBUNIT ALG14 HOMOLOG"/>
    <property type="match status" value="1"/>
</dbReference>
<dbReference type="OrthoDB" id="17098at2759"/>
<evidence type="ECO:0000256" key="7">
    <source>
        <dbReference type="ARBA" id="ARBA00022824"/>
    </source>
</evidence>
<evidence type="ECO:0000256" key="3">
    <source>
        <dbReference type="ARBA" id="ARBA00009731"/>
    </source>
</evidence>
<dbReference type="GO" id="GO:0005811">
    <property type="term" value="C:lipid droplet"/>
    <property type="evidence" value="ECO:0007669"/>
    <property type="project" value="EnsemblFungi"/>
</dbReference>
<dbReference type="PANTHER" id="PTHR12154">
    <property type="entry name" value="GLYCOSYL TRANSFERASE-RELATED"/>
    <property type="match status" value="1"/>
</dbReference>